<dbReference type="GO" id="GO:0005524">
    <property type="term" value="F:ATP binding"/>
    <property type="evidence" value="ECO:0007669"/>
    <property type="project" value="UniProtKB-UniRule"/>
</dbReference>
<dbReference type="AlphaFoldDB" id="A0AAP0PTI4"/>
<gene>
    <name evidence="19" type="ORF">Sjap_003367</name>
</gene>
<evidence type="ECO:0000259" key="17">
    <source>
        <dbReference type="PROSITE" id="PS50011"/>
    </source>
</evidence>
<dbReference type="FunFam" id="3.30.200.20:FF:000142">
    <property type="entry name" value="Cysteine-rich receptor-like protein kinase 10"/>
    <property type="match status" value="1"/>
</dbReference>
<evidence type="ECO:0000256" key="3">
    <source>
        <dbReference type="ARBA" id="ARBA00022679"/>
    </source>
</evidence>
<keyword evidence="10 15" id="KW-1133">Transmembrane helix</keyword>
<keyword evidence="6" id="KW-0677">Repeat</keyword>
<dbReference type="PANTHER" id="PTHR27002">
    <property type="entry name" value="RECEPTOR-LIKE SERINE/THREONINE-PROTEIN KINASE SD1-8"/>
    <property type="match status" value="1"/>
</dbReference>
<sequence length="652" mass="72271">MMMKKYFCASDPMFLLTFTTLHACLVVLLQSFSAAEELILDSCNTTSNYTSSSQFKTNLNLLLLPSDPLTNDARAGFFNTSSYGDSPNMVYGLMQCRGDISMEDCIACLNSAKVEIISQCPEGKSAFLRFENCLLRYSDTNFFSKISISPMKPMASANLATNSVVFNRQVGALIANLTADAASNASRFQIGLIHYTNTDNIYGMAQCTGDLSEADCLSCLQNMTRAVSNPCKDREGCRAVCVSCLVRYEKQPFFDLSLLSPIPPPQAPGPSQPDPSDNSSSVNIVELVVPIVVGIPVLLLAFFAYLRWRRIKRGKSIPAAGIDGDSIAPEESLQFALDTIRKATNDFADANKLGRGGFGVVYKGRLSNGQEIAVKRLSKASVQGSEEFKNEVMLLHKLQHKNLVRLLGFCLDEEEKLLVYEYVPNGSLDKHLFDPAKKVYLDWESRYKIIRRIVRGLLYLHEDSRLKIIHRDLKAGNILLDDDMNAKISDFGMARLFGVDQTHQKTKRVAGTFGYMAPEYVVKGIISMKSDVYSFGVLVLEIISGQQIINQNQTDSSKDLIRSAWMHWRQGAHLEFLDPRLRSSSPSEVMKCMHIGLLCIQNNIEDRPTMAAVALMLDSNSAVLATPSPPPFVSESESHLSEWESVPKVGEA</sequence>
<dbReference type="GO" id="GO:0006950">
    <property type="term" value="P:response to stress"/>
    <property type="evidence" value="ECO:0007669"/>
    <property type="project" value="UniProtKB-ARBA"/>
</dbReference>
<protein>
    <recommendedName>
        <fullName evidence="21">Cysteine-rich receptor-like protein kinase 10</fullName>
    </recommendedName>
</protein>
<evidence type="ECO:0000256" key="9">
    <source>
        <dbReference type="ARBA" id="ARBA00022840"/>
    </source>
</evidence>
<evidence type="ECO:0008006" key="21">
    <source>
        <dbReference type="Google" id="ProtNLM"/>
    </source>
</evidence>
<evidence type="ECO:0000256" key="11">
    <source>
        <dbReference type="ARBA" id="ARBA00023136"/>
    </source>
</evidence>
<keyword evidence="4 15" id="KW-0812">Transmembrane</keyword>
<feature type="binding site" evidence="13">
    <location>
        <position position="375"/>
    </location>
    <ligand>
        <name>ATP</name>
        <dbReference type="ChEBI" id="CHEBI:30616"/>
    </ligand>
</feature>
<dbReference type="SUPFAM" id="SSF56112">
    <property type="entry name" value="Protein kinase-like (PK-like)"/>
    <property type="match status" value="1"/>
</dbReference>
<dbReference type="InterPro" id="IPR017441">
    <property type="entry name" value="Protein_kinase_ATP_BS"/>
</dbReference>
<dbReference type="Gene3D" id="3.30.200.20">
    <property type="entry name" value="Phosphorylase Kinase, domain 1"/>
    <property type="match status" value="1"/>
</dbReference>
<evidence type="ECO:0000256" key="2">
    <source>
        <dbReference type="ARBA" id="ARBA00022527"/>
    </source>
</evidence>
<dbReference type="PROSITE" id="PS51473">
    <property type="entry name" value="GNK2"/>
    <property type="match status" value="2"/>
</dbReference>
<feature type="domain" description="Protein kinase" evidence="17">
    <location>
        <begin position="347"/>
        <end position="633"/>
    </location>
</feature>
<dbReference type="Pfam" id="PF01657">
    <property type="entry name" value="Stress-antifung"/>
    <property type="match status" value="2"/>
</dbReference>
<evidence type="ECO:0000256" key="1">
    <source>
        <dbReference type="ARBA" id="ARBA00004167"/>
    </source>
</evidence>
<evidence type="ECO:0000256" key="15">
    <source>
        <dbReference type="SAM" id="Phobius"/>
    </source>
</evidence>
<evidence type="ECO:0000256" key="14">
    <source>
        <dbReference type="SAM" id="MobiDB-lite"/>
    </source>
</evidence>
<dbReference type="PROSITE" id="PS00108">
    <property type="entry name" value="PROTEIN_KINASE_ST"/>
    <property type="match status" value="1"/>
</dbReference>
<dbReference type="GO" id="GO:0004674">
    <property type="term" value="F:protein serine/threonine kinase activity"/>
    <property type="evidence" value="ECO:0007669"/>
    <property type="project" value="UniProtKB-KW"/>
</dbReference>
<feature type="transmembrane region" description="Helical" evidence="15">
    <location>
        <begin position="287"/>
        <end position="306"/>
    </location>
</feature>
<evidence type="ECO:0000256" key="13">
    <source>
        <dbReference type="PROSITE-ProRule" id="PRU10141"/>
    </source>
</evidence>
<dbReference type="InterPro" id="IPR000719">
    <property type="entry name" value="Prot_kinase_dom"/>
</dbReference>
<dbReference type="InterPro" id="IPR038408">
    <property type="entry name" value="GNK2_sf"/>
</dbReference>
<dbReference type="Pfam" id="PF07714">
    <property type="entry name" value="PK_Tyr_Ser-Thr"/>
    <property type="match status" value="1"/>
</dbReference>
<evidence type="ECO:0000256" key="8">
    <source>
        <dbReference type="ARBA" id="ARBA00022777"/>
    </source>
</evidence>
<keyword evidence="3" id="KW-0808">Transferase</keyword>
<keyword evidence="5 16" id="KW-0732">Signal</keyword>
<dbReference type="CDD" id="cd14066">
    <property type="entry name" value="STKc_IRAK"/>
    <property type="match status" value="1"/>
</dbReference>
<keyword evidence="2" id="KW-0723">Serine/threonine-protein kinase</keyword>
<evidence type="ECO:0000256" key="16">
    <source>
        <dbReference type="SAM" id="SignalP"/>
    </source>
</evidence>
<evidence type="ECO:0000256" key="12">
    <source>
        <dbReference type="ARBA" id="ARBA00023180"/>
    </source>
</evidence>
<evidence type="ECO:0000313" key="19">
    <source>
        <dbReference type="EMBL" id="KAK9155887.1"/>
    </source>
</evidence>
<dbReference type="InterPro" id="IPR001245">
    <property type="entry name" value="Ser-Thr/Tyr_kinase_cat_dom"/>
</dbReference>
<keyword evidence="9 13" id="KW-0067">ATP-binding</keyword>
<dbReference type="CDD" id="cd23509">
    <property type="entry name" value="Gnk2-like"/>
    <property type="match status" value="2"/>
</dbReference>
<keyword evidence="20" id="KW-1185">Reference proteome</keyword>
<dbReference type="InterPro" id="IPR002902">
    <property type="entry name" value="GNK2"/>
</dbReference>
<dbReference type="PANTHER" id="PTHR27002:SF181">
    <property type="entry name" value="RECEPTOR-LIKE SERINE_THREONINE-PROTEIN KINASE"/>
    <property type="match status" value="1"/>
</dbReference>
<organism evidence="19 20">
    <name type="scientific">Stephania japonica</name>
    <dbReference type="NCBI Taxonomy" id="461633"/>
    <lineage>
        <taxon>Eukaryota</taxon>
        <taxon>Viridiplantae</taxon>
        <taxon>Streptophyta</taxon>
        <taxon>Embryophyta</taxon>
        <taxon>Tracheophyta</taxon>
        <taxon>Spermatophyta</taxon>
        <taxon>Magnoliopsida</taxon>
        <taxon>Ranunculales</taxon>
        <taxon>Menispermaceae</taxon>
        <taxon>Menispermoideae</taxon>
        <taxon>Cissampelideae</taxon>
        <taxon>Stephania</taxon>
    </lineage>
</organism>
<evidence type="ECO:0000256" key="6">
    <source>
        <dbReference type="ARBA" id="ARBA00022737"/>
    </source>
</evidence>
<evidence type="ECO:0000256" key="5">
    <source>
        <dbReference type="ARBA" id="ARBA00022729"/>
    </source>
</evidence>
<evidence type="ECO:0000259" key="18">
    <source>
        <dbReference type="PROSITE" id="PS51473"/>
    </source>
</evidence>
<dbReference type="GO" id="GO:0005886">
    <property type="term" value="C:plasma membrane"/>
    <property type="evidence" value="ECO:0007669"/>
    <property type="project" value="TreeGrafter"/>
</dbReference>
<dbReference type="Gene3D" id="3.30.430.20">
    <property type="entry name" value="Gnk2 domain, C-X8-C-X2-C motif"/>
    <property type="match status" value="2"/>
</dbReference>
<keyword evidence="8" id="KW-0418">Kinase</keyword>
<dbReference type="EMBL" id="JBBNAE010000001">
    <property type="protein sequence ID" value="KAK9155887.1"/>
    <property type="molecule type" value="Genomic_DNA"/>
</dbReference>
<proteinExistence type="predicted"/>
<keyword evidence="7 13" id="KW-0547">Nucleotide-binding</keyword>
<dbReference type="FunFam" id="1.10.510.10:FF:000129">
    <property type="entry name" value="cysteine-rich receptor-like protein kinase 10"/>
    <property type="match status" value="1"/>
</dbReference>
<accession>A0AAP0PTI4</accession>
<evidence type="ECO:0000256" key="7">
    <source>
        <dbReference type="ARBA" id="ARBA00022741"/>
    </source>
</evidence>
<reference evidence="19 20" key="1">
    <citation type="submission" date="2024-01" db="EMBL/GenBank/DDBJ databases">
        <title>Genome assemblies of Stephania.</title>
        <authorList>
            <person name="Yang L."/>
        </authorList>
    </citation>
    <scope>NUCLEOTIDE SEQUENCE [LARGE SCALE GENOMIC DNA]</scope>
    <source>
        <strain evidence="19">QJT</strain>
        <tissue evidence="19">Leaf</tissue>
    </source>
</reference>
<feature type="signal peptide" evidence="16">
    <location>
        <begin position="1"/>
        <end position="35"/>
    </location>
</feature>
<dbReference type="SMART" id="SM00220">
    <property type="entry name" value="S_TKc"/>
    <property type="match status" value="1"/>
</dbReference>
<comment type="caution">
    <text evidence="19">The sequence shown here is derived from an EMBL/GenBank/DDBJ whole genome shotgun (WGS) entry which is preliminary data.</text>
</comment>
<dbReference type="Gene3D" id="1.10.510.10">
    <property type="entry name" value="Transferase(Phosphotransferase) domain 1"/>
    <property type="match status" value="1"/>
</dbReference>
<feature type="region of interest" description="Disordered" evidence="14">
    <location>
        <begin position="628"/>
        <end position="652"/>
    </location>
</feature>
<feature type="domain" description="Gnk2-homologous" evidence="18">
    <location>
        <begin position="37"/>
        <end position="142"/>
    </location>
</feature>
<dbReference type="InterPro" id="IPR011009">
    <property type="entry name" value="Kinase-like_dom_sf"/>
</dbReference>
<comment type="subcellular location">
    <subcellularLocation>
        <location evidence="1">Membrane</location>
        <topology evidence="1">Single-pass membrane protein</topology>
    </subcellularLocation>
</comment>
<dbReference type="InterPro" id="IPR008271">
    <property type="entry name" value="Ser/Thr_kinase_AS"/>
</dbReference>
<name>A0AAP0PTI4_9MAGN</name>
<evidence type="ECO:0000256" key="4">
    <source>
        <dbReference type="ARBA" id="ARBA00022692"/>
    </source>
</evidence>
<keyword evidence="12" id="KW-0325">Glycoprotein</keyword>
<feature type="chain" id="PRO_5042942691" description="Cysteine-rich receptor-like protein kinase 10" evidence="16">
    <location>
        <begin position="36"/>
        <end position="652"/>
    </location>
</feature>
<dbReference type="Proteomes" id="UP001417504">
    <property type="component" value="Unassembled WGS sequence"/>
</dbReference>
<feature type="domain" description="Gnk2-homologous" evidence="18">
    <location>
        <begin position="148"/>
        <end position="253"/>
    </location>
</feature>
<dbReference type="PROSITE" id="PS00107">
    <property type="entry name" value="PROTEIN_KINASE_ATP"/>
    <property type="match status" value="1"/>
</dbReference>
<dbReference type="PROSITE" id="PS50011">
    <property type="entry name" value="PROTEIN_KINASE_DOM"/>
    <property type="match status" value="1"/>
</dbReference>
<evidence type="ECO:0000256" key="10">
    <source>
        <dbReference type="ARBA" id="ARBA00022989"/>
    </source>
</evidence>
<keyword evidence="11 15" id="KW-0472">Membrane</keyword>
<evidence type="ECO:0000313" key="20">
    <source>
        <dbReference type="Proteomes" id="UP001417504"/>
    </source>
</evidence>